<feature type="transmembrane region" description="Helical" evidence="1">
    <location>
        <begin position="6"/>
        <end position="24"/>
    </location>
</feature>
<keyword evidence="3" id="KW-1185">Reference proteome</keyword>
<dbReference type="RefSeq" id="WP_048885967.1">
    <property type="nucleotide sequence ID" value="NZ_CP011310.1"/>
</dbReference>
<keyword evidence="1" id="KW-0812">Transmembrane</keyword>
<evidence type="ECO:0000313" key="3">
    <source>
        <dbReference type="Proteomes" id="UP000059113"/>
    </source>
</evidence>
<dbReference type="OrthoDB" id="345237at2"/>
<dbReference type="AlphaFoldDB" id="A0A0H4VZ22"/>
<dbReference type="KEGG" id="ery:CP97_10940"/>
<keyword evidence="1" id="KW-1133">Transmembrane helix</keyword>
<sequence>MNWDWIFQAANIWAMAAWGALLLLPRGPIIMSAIFYAAMGMLCLAYTVLLILLQGAWVDPGAQADAAFVSFTSLEGVRAIFASDAGVTLGWMHYLTFDLFVGIWISRDADAKGFSRWVQAPFLLLTLFFGPAGLLWWLALREKRARKGARRKMN</sequence>
<dbReference type="Pfam" id="PF14108">
    <property type="entry name" value="ABA4-like"/>
    <property type="match status" value="1"/>
</dbReference>
<name>A0A0H4VZ22_9SPHN</name>
<protein>
    <submittedName>
        <fullName evidence="2">Putative integral membrane protein</fullName>
    </submittedName>
</protein>
<organism evidence="2 3">
    <name type="scientific">Aurantiacibacter atlanticus</name>
    <dbReference type="NCBI Taxonomy" id="1648404"/>
    <lineage>
        <taxon>Bacteria</taxon>
        <taxon>Pseudomonadati</taxon>
        <taxon>Pseudomonadota</taxon>
        <taxon>Alphaproteobacteria</taxon>
        <taxon>Sphingomonadales</taxon>
        <taxon>Erythrobacteraceae</taxon>
        <taxon>Aurantiacibacter</taxon>
    </lineage>
</organism>
<dbReference type="EMBL" id="CP011310">
    <property type="protein sequence ID" value="AKQ42433.2"/>
    <property type="molecule type" value="Genomic_DNA"/>
</dbReference>
<proteinExistence type="predicted"/>
<gene>
    <name evidence="2" type="ORF">CP97_10940</name>
</gene>
<feature type="transmembrane region" description="Helical" evidence="1">
    <location>
        <begin position="33"/>
        <end position="53"/>
    </location>
</feature>
<accession>A0A0H4VZ22</accession>
<dbReference type="STRING" id="1648404.CP97_10940"/>
<evidence type="ECO:0000256" key="1">
    <source>
        <dbReference type="SAM" id="Phobius"/>
    </source>
</evidence>
<reference evidence="3" key="2">
    <citation type="submission" date="2015-04" db="EMBL/GenBank/DDBJ databases">
        <title>The complete genome sequence of Erythrobacter sp. s21-N3.</title>
        <authorList>
            <person name="Zhuang L."/>
            <person name="Liu Y."/>
            <person name="Shao Z."/>
        </authorList>
    </citation>
    <scope>NUCLEOTIDE SEQUENCE [LARGE SCALE GENOMIC DNA]</scope>
    <source>
        <strain evidence="3">s21-N3</strain>
    </source>
</reference>
<reference evidence="2 3" key="1">
    <citation type="journal article" date="2015" name="Int. J. Syst. Evol. Microbiol.">
        <title>Erythrobacter atlanticus sp. nov., a bacterium from ocean sediment able to degrade polycyclic aromatic hydrocarbons.</title>
        <authorList>
            <person name="Zhuang L."/>
            <person name="Liu Y."/>
            <person name="Wang L."/>
            <person name="Wang W."/>
            <person name="Shao Z."/>
        </authorList>
    </citation>
    <scope>NUCLEOTIDE SEQUENCE [LARGE SCALE GENOMIC DNA]</scope>
    <source>
        <strain evidence="3">s21-N3</strain>
    </source>
</reference>
<keyword evidence="1" id="KW-0472">Membrane</keyword>
<feature type="transmembrane region" description="Helical" evidence="1">
    <location>
        <begin position="122"/>
        <end position="140"/>
    </location>
</feature>
<dbReference type="InterPro" id="IPR025461">
    <property type="entry name" value="ABA4-like"/>
</dbReference>
<dbReference type="Proteomes" id="UP000059113">
    <property type="component" value="Chromosome"/>
</dbReference>
<evidence type="ECO:0000313" key="2">
    <source>
        <dbReference type="EMBL" id="AKQ42433.2"/>
    </source>
</evidence>